<dbReference type="Proteomes" id="UP000886005">
    <property type="component" value="Unassembled WGS sequence"/>
</dbReference>
<feature type="transmembrane region" description="Helical" evidence="16">
    <location>
        <begin position="240"/>
        <end position="263"/>
    </location>
</feature>
<dbReference type="PRINTS" id="PR01165">
    <property type="entry name" value="CYCOXIDASEI"/>
</dbReference>
<dbReference type="AlphaFoldDB" id="A0A7V1PUD6"/>
<dbReference type="PROSITE" id="PS00077">
    <property type="entry name" value="COX1_CUB"/>
    <property type="match status" value="1"/>
</dbReference>
<feature type="transmembrane region" description="Helical" evidence="16">
    <location>
        <begin position="347"/>
        <end position="371"/>
    </location>
</feature>
<keyword evidence="7 16" id="KW-0479">Metal-binding</keyword>
<dbReference type="InterPro" id="IPR014241">
    <property type="entry name" value="Cyt_c_oxidase_su1_bac"/>
</dbReference>
<dbReference type="EMBL" id="DRLD01000223">
    <property type="protein sequence ID" value="HED10633.1"/>
    <property type="molecule type" value="Genomic_DNA"/>
</dbReference>
<dbReference type="InterPro" id="IPR023615">
    <property type="entry name" value="Cyt_c_Oxase_su1_BS"/>
</dbReference>
<protein>
    <recommendedName>
        <fullName evidence="16">Cytochrome c oxidase subunit 1</fullName>
        <ecNumber evidence="16">7.1.1.9</ecNumber>
    </recommendedName>
</protein>
<feature type="transmembrane region" description="Helical" evidence="16">
    <location>
        <begin position="417"/>
        <end position="439"/>
    </location>
</feature>
<feature type="transmembrane region" description="Helical" evidence="16">
    <location>
        <begin position="195"/>
        <end position="220"/>
    </location>
</feature>
<evidence type="ECO:0000256" key="1">
    <source>
        <dbReference type="ARBA" id="ARBA00004141"/>
    </source>
</evidence>
<dbReference type="GO" id="GO:0022904">
    <property type="term" value="P:respiratory electron transport chain"/>
    <property type="evidence" value="ECO:0007669"/>
    <property type="project" value="TreeGrafter"/>
</dbReference>
<evidence type="ECO:0000256" key="7">
    <source>
        <dbReference type="ARBA" id="ARBA00022723"/>
    </source>
</evidence>
<dbReference type="PROSITE" id="PS50855">
    <property type="entry name" value="COX1"/>
    <property type="match status" value="1"/>
</dbReference>
<comment type="catalytic activity">
    <reaction evidence="14 16">
        <text>4 Fe(II)-[cytochrome c] + O2 + 8 H(+)(in) = 4 Fe(III)-[cytochrome c] + 2 H2O + 4 H(+)(out)</text>
        <dbReference type="Rhea" id="RHEA:11436"/>
        <dbReference type="Rhea" id="RHEA-COMP:10350"/>
        <dbReference type="Rhea" id="RHEA-COMP:14399"/>
        <dbReference type="ChEBI" id="CHEBI:15377"/>
        <dbReference type="ChEBI" id="CHEBI:15378"/>
        <dbReference type="ChEBI" id="CHEBI:15379"/>
        <dbReference type="ChEBI" id="CHEBI:29033"/>
        <dbReference type="ChEBI" id="CHEBI:29034"/>
        <dbReference type="EC" id="7.1.1.9"/>
    </reaction>
</comment>
<evidence type="ECO:0000256" key="16">
    <source>
        <dbReference type="RuleBase" id="RU363061"/>
    </source>
</evidence>
<feature type="transmembrane region" description="Helical" evidence="16">
    <location>
        <begin position="30"/>
        <end position="50"/>
    </location>
</feature>
<dbReference type="GO" id="GO:0020037">
    <property type="term" value="F:heme binding"/>
    <property type="evidence" value="ECO:0007669"/>
    <property type="project" value="InterPro"/>
</dbReference>
<dbReference type="GO" id="GO:0004129">
    <property type="term" value="F:cytochrome-c oxidase activity"/>
    <property type="evidence" value="ECO:0007669"/>
    <property type="project" value="UniProtKB-EC"/>
</dbReference>
<keyword evidence="11 16" id="KW-0408">Iron</keyword>
<keyword evidence="16" id="KW-1003">Cell membrane</keyword>
<dbReference type="PANTHER" id="PTHR10422:SF18">
    <property type="entry name" value="CYTOCHROME C OXIDASE SUBUNIT 1"/>
    <property type="match status" value="1"/>
</dbReference>
<keyword evidence="9 15" id="KW-0249">Electron transport</keyword>
<comment type="similarity">
    <text evidence="15">Belongs to the heme-copper respiratory oxidase family.</text>
</comment>
<dbReference type="GO" id="GO:0046872">
    <property type="term" value="F:metal ion binding"/>
    <property type="evidence" value="ECO:0007669"/>
    <property type="project" value="UniProtKB-KW"/>
</dbReference>
<evidence type="ECO:0000256" key="2">
    <source>
        <dbReference type="ARBA" id="ARBA00004673"/>
    </source>
</evidence>
<evidence type="ECO:0000256" key="4">
    <source>
        <dbReference type="ARBA" id="ARBA00022617"/>
    </source>
</evidence>
<feature type="domain" description="Cytochrome oxidase subunit I profile" evidence="17">
    <location>
        <begin position="19"/>
        <end position="520"/>
    </location>
</feature>
<dbReference type="InterPro" id="IPR023616">
    <property type="entry name" value="Cyt_c_oxase-like_su1_dom"/>
</dbReference>
<sequence>MSVATTANYLNEEKGLKSWLFTLDHKRIGMMYLFAVMIAFFLGGVFAILIRLELLNPGQDFFTADTYNQLFTLHGAVMIFLFIIPAIPAALGNFVLPLMLGAKDVAFPRLNLASFYIYVVGALFALYSIVAGAVDTGWTFYTPYSTTTSTSVISMTLGAFILGFSSIFTGVNFIATIHKLRAPGMTWFKMPLMVWALYATSIIQVLATPVLGITLLLLIIERTIGIGIFDPAMGGDPVLFQHFFWFYSHPAVYIMILPGMGIISELVTTFSKKKIFGYKLIAYSSLGIALISFLVWGHHMFTSGQSEFSSMVFSFLTFFVGIPSGIKMFNWLATMYKGRITFEAPMLYTIAFMFLFAIGGLTGIMLGAISIDIHMHDTYFVVAHFHYTMMGGTVIAFLGGMHYWWPKIWGRMYSEKWARVAWALIFVGFNVTFFTQFFLGSQGMPRRYYNYLDQYQPLHMYSTYGSWMLGVGFLIMAYYLIYSIYKGPKAPNNPWGGLTMEWQTTSPPIQHNFEEQPVLEHEPYDYDTRMVVNDQLIKKEDVKEKENINV</sequence>
<proteinExistence type="inferred from homology"/>
<evidence type="ECO:0000256" key="12">
    <source>
        <dbReference type="ARBA" id="ARBA00023008"/>
    </source>
</evidence>
<feature type="transmembrane region" description="Helical" evidence="16">
    <location>
        <begin position="275"/>
        <end position="296"/>
    </location>
</feature>
<feature type="transmembrane region" description="Helical" evidence="16">
    <location>
        <begin position="459"/>
        <end position="481"/>
    </location>
</feature>
<comment type="caution">
    <text evidence="18">The sequence shown here is derived from an EMBL/GenBank/DDBJ whole genome shotgun (WGS) entry which is preliminary data.</text>
</comment>
<dbReference type="GO" id="GO:0005886">
    <property type="term" value="C:plasma membrane"/>
    <property type="evidence" value="ECO:0007669"/>
    <property type="project" value="UniProtKB-SubCell"/>
</dbReference>
<dbReference type="InterPro" id="IPR036927">
    <property type="entry name" value="Cyt_c_oxase-like_su1_sf"/>
</dbReference>
<evidence type="ECO:0000256" key="15">
    <source>
        <dbReference type="RuleBase" id="RU000370"/>
    </source>
</evidence>
<keyword evidence="13 16" id="KW-0472">Membrane</keyword>
<feature type="transmembrane region" description="Helical" evidence="16">
    <location>
        <begin position="70"/>
        <end position="100"/>
    </location>
</feature>
<evidence type="ECO:0000256" key="10">
    <source>
        <dbReference type="ARBA" id="ARBA00022989"/>
    </source>
</evidence>
<dbReference type="InterPro" id="IPR000883">
    <property type="entry name" value="Cyt_C_Oxase_1"/>
</dbReference>
<evidence type="ECO:0000256" key="11">
    <source>
        <dbReference type="ARBA" id="ARBA00023004"/>
    </source>
</evidence>
<dbReference type="Pfam" id="PF00115">
    <property type="entry name" value="COX1"/>
    <property type="match status" value="1"/>
</dbReference>
<keyword evidence="10 16" id="KW-1133">Transmembrane helix</keyword>
<dbReference type="GO" id="GO:0015990">
    <property type="term" value="P:electron transport coupled proton transport"/>
    <property type="evidence" value="ECO:0007669"/>
    <property type="project" value="InterPro"/>
</dbReference>
<gene>
    <name evidence="18" type="primary">ctaD</name>
    <name evidence="18" type="ORF">ENJ10_08080</name>
</gene>
<keyword evidence="12 16" id="KW-0186">Copper</keyword>
<feature type="transmembrane region" description="Helical" evidence="16">
    <location>
        <begin position="112"/>
        <end position="133"/>
    </location>
</feature>
<comment type="function">
    <text evidence="16">Cytochrome c oxidase is the component of the respiratory chain that catalyzes the reduction of oxygen to water. Subunits 1-3 form the functional core of the enzyme complex. CO I is the catalytic subunit of the enzyme. Electrons originating in cytochrome c are transferred via the copper A center of subunit 2 and heme A of subunit 1 to the bimetallic center formed by heme A3 and copper B.</text>
</comment>
<keyword evidence="8" id="KW-1278">Translocase</keyword>
<evidence type="ECO:0000259" key="17">
    <source>
        <dbReference type="PROSITE" id="PS50855"/>
    </source>
</evidence>
<dbReference type="Gene3D" id="1.20.210.10">
    <property type="entry name" value="Cytochrome c oxidase-like, subunit I domain"/>
    <property type="match status" value="1"/>
</dbReference>
<name>A0A7V1PUD6_CALAY</name>
<keyword evidence="4 15" id="KW-0349">Heme</keyword>
<organism evidence="18">
    <name type="scientific">Caldithrix abyssi</name>
    <dbReference type="NCBI Taxonomy" id="187145"/>
    <lineage>
        <taxon>Bacteria</taxon>
        <taxon>Pseudomonadati</taxon>
        <taxon>Calditrichota</taxon>
        <taxon>Calditrichia</taxon>
        <taxon>Calditrichales</taxon>
        <taxon>Calditrichaceae</taxon>
        <taxon>Caldithrix</taxon>
    </lineage>
</organism>
<keyword evidence="18" id="KW-0560">Oxidoreductase</keyword>
<dbReference type="EC" id="7.1.1.9" evidence="16"/>
<evidence type="ECO:0000256" key="9">
    <source>
        <dbReference type="ARBA" id="ARBA00022982"/>
    </source>
</evidence>
<keyword evidence="6 15" id="KW-0812">Transmembrane</keyword>
<comment type="pathway">
    <text evidence="2 16">Energy metabolism; oxidative phosphorylation.</text>
</comment>
<evidence type="ECO:0000256" key="5">
    <source>
        <dbReference type="ARBA" id="ARBA00022660"/>
    </source>
</evidence>
<feature type="transmembrane region" description="Helical" evidence="16">
    <location>
        <begin position="308"/>
        <end position="326"/>
    </location>
</feature>
<feature type="transmembrane region" description="Helical" evidence="16">
    <location>
        <begin position="153"/>
        <end position="175"/>
    </location>
</feature>
<keyword evidence="3 15" id="KW-0813">Transport</keyword>
<evidence type="ECO:0000256" key="8">
    <source>
        <dbReference type="ARBA" id="ARBA00022967"/>
    </source>
</evidence>
<evidence type="ECO:0000256" key="3">
    <source>
        <dbReference type="ARBA" id="ARBA00022448"/>
    </source>
</evidence>
<comment type="subcellular location">
    <subcellularLocation>
        <location evidence="16">Cell membrane</location>
        <topology evidence="16">Multi-pass membrane protein</topology>
    </subcellularLocation>
    <subcellularLocation>
        <location evidence="1">Membrane</location>
        <topology evidence="1">Multi-pass membrane protein</topology>
    </subcellularLocation>
</comment>
<reference evidence="18" key="1">
    <citation type="journal article" date="2020" name="mSystems">
        <title>Genome- and Community-Level Interaction Insights into Carbon Utilization and Element Cycling Functions of Hydrothermarchaeota in Hydrothermal Sediment.</title>
        <authorList>
            <person name="Zhou Z."/>
            <person name="Liu Y."/>
            <person name="Xu W."/>
            <person name="Pan J."/>
            <person name="Luo Z.H."/>
            <person name="Li M."/>
        </authorList>
    </citation>
    <scope>NUCLEOTIDE SEQUENCE [LARGE SCALE GENOMIC DNA]</scope>
    <source>
        <strain evidence="18">HyVt-456</strain>
    </source>
</reference>
<keyword evidence="5 15" id="KW-0679">Respiratory chain</keyword>
<evidence type="ECO:0000313" key="18">
    <source>
        <dbReference type="EMBL" id="HED10633.1"/>
    </source>
</evidence>
<dbReference type="GO" id="GO:0006119">
    <property type="term" value="P:oxidative phosphorylation"/>
    <property type="evidence" value="ECO:0007669"/>
    <property type="project" value="UniProtKB-UniPathway"/>
</dbReference>
<evidence type="ECO:0000256" key="14">
    <source>
        <dbReference type="ARBA" id="ARBA00047816"/>
    </source>
</evidence>
<accession>A0A7V1PUD6</accession>
<dbReference type="SUPFAM" id="SSF81442">
    <property type="entry name" value="Cytochrome c oxidase subunit I-like"/>
    <property type="match status" value="1"/>
</dbReference>
<dbReference type="NCBIfam" id="TIGR02891">
    <property type="entry name" value="CtaD_CoxA"/>
    <property type="match status" value="1"/>
</dbReference>
<evidence type="ECO:0000256" key="13">
    <source>
        <dbReference type="ARBA" id="ARBA00023136"/>
    </source>
</evidence>
<dbReference type="PANTHER" id="PTHR10422">
    <property type="entry name" value="CYTOCHROME C OXIDASE SUBUNIT 1"/>
    <property type="match status" value="1"/>
</dbReference>
<dbReference type="UniPathway" id="UPA00705"/>
<dbReference type="GO" id="GO:0016491">
    <property type="term" value="F:oxidoreductase activity"/>
    <property type="evidence" value="ECO:0007669"/>
    <property type="project" value="UniProtKB-KW"/>
</dbReference>
<evidence type="ECO:0000256" key="6">
    <source>
        <dbReference type="ARBA" id="ARBA00022692"/>
    </source>
</evidence>
<feature type="transmembrane region" description="Helical" evidence="16">
    <location>
        <begin position="383"/>
        <end position="405"/>
    </location>
</feature>